<evidence type="ECO:0000256" key="3">
    <source>
        <dbReference type="ARBA" id="ARBA00022786"/>
    </source>
</evidence>
<dbReference type="Pfam" id="PF00899">
    <property type="entry name" value="ThiF"/>
    <property type="match status" value="1"/>
</dbReference>
<keyword evidence="3 4" id="KW-0833">Ubl conjugation pathway</keyword>
<reference evidence="6 7" key="1">
    <citation type="journal article" date="2018" name="BMC Genomics">
        <title>Comparative genome analyses reveal sequence features reflecting distinct modes of host-adaptation between dicot and monocot powdery mildew.</title>
        <authorList>
            <person name="Wu Y."/>
            <person name="Ma X."/>
            <person name="Pan Z."/>
            <person name="Kale S.D."/>
            <person name="Song Y."/>
            <person name="King H."/>
            <person name="Zhang Q."/>
            <person name="Presley C."/>
            <person name="Deng X."/>
            <person name="Wei C.I."/>
            <person name="Xiao S."/>
        </authorList>
    </citation>
    <scope>NUCLEOTIDE SEQUENCE [LARGE SCALE GENOMIC DNA]</scope>
    <source>
        <strain evidence="6">UMSG3</strain>
    </source>
</reference>
<organism evidence="6 7">
    <name type="scientific">Golovinomyces cichoracearum</name>
    <dbReference type="NCBI Taxonomy" id="62708"/>
    <lineage>
        <taxon>Eukaryota</taxon>
        <taxon>Fungi</taxon>
        <taxon>Dikarya</taxon>
        <taxon>Ascomycota</taxon>
        <taxon>Pezizomycotina</taxon>
        <taxon>Leotiomycetes</taxon>
        <taxon>Erysiphales</taxon>
        <taxon>Erysiphaceae</taxon>
        <taxon>Golovinomyces</taxon>
    </lineage>
</organism>
<accession>A0A420HI36</accession>
<dbReference type="STRING" id="62708.A0A420HI36"/>
<dbReference type="EMBL" id="MCBQ01019063">
    <property type="protein sequence ID" value="RKF57134.1"/>
    <property type="molecule type" value="Genomic_DNA"/>
</dbReference>
<dbReference type="Proteomes" id="UP000283383">
    <property type="component" value="Unassembled WGS sequence"/>
</dbReference>
<dbReference type="PIRSF" id="PIRSF039099">
    <property type="entry name" value="APP-BP1"/>
    <property type="match status" value="1"/>
</dbReference>
<dbReference type="GO" id="GO:0045116">
    <property type="term" value="P:protein neddylation"/>
    <property type="evidence" value="ECO:0007669"/>
    <property type="project" value="UniProtKB-UniRule"/>
</dbReference>
<dbReference type="InterPro" id="IPR000594">
    <property type="entry name" value="ThiF_NAD_FAD-bd"/>
</dbReference>
<dbReference type="SUPFAM" id="SSF69572">
    <property type="entry name" value="Activating enzymes of the ubiquitin-like proteins"/>
    <property type="match status" value="1"/>
</dbReference>
<comment type="similarity">
    <text evidence="2 4">Belongs to the ubiquitin-activating E1 family. ULA1 subfamily.</text>
</comment>
<sequence length="526" mass="58610">MTDLVIEQTGTELQGPSDKEKKYDRQLRLWAAQGQQALEHADILLINSGSGAVGTETLKNLVLPGIGRFTIIDNTKICEADLGVNFFLEESSLGKSRAECCVKFLQELNHEVSGEFHSTLSVPYLQNLFGSRFFSLILCTLPVEADILSILKEQSTKSKIPLILTHSVGFYSYFRSILPVTIPIVDTHHEAEATTDLRLLNPWKELSDYSAALTKDIEKLSDFKHGHIPYIPLLLHFLEDWKKTHGRYPNTYAEKIEFKKKIIAGSRSSLEGTEENFDEAAAAVLKNVKIPMLSSAAREVFEYQTNDIEANSSFWIIADAVKQFYEKNEQLPLPGSVPDMKAESMVYVQLQNIYKKKARQDAIEVFETVLRHPNGKSIKLLDVENFCKNAAHLKLIYALNETATDLIAIAKSEFENDEISIVTSQPLSLLPIYLALNSISHVPTASASDIISRVEKDVSIAASNDRVHKIAQEVARAKGGELHNISAITGGMVAQEVIKIVTGQYTPIDNTCIFDGITSRVQVMRI</sequence>
<dbReference type="PANTHER" id="PTHR10953">
    <property type="entry name" value="UBIQUITIN-ACTIVATING ENZYME E1"/>
    <property type="match status" value="1"/>
</dbReference>
<dbReference type="InterPro" id="IPR035985">
    <property type="entry name" value="Ubiquitin-activating_enz"/>
</dbReference>
<evidence type="ECO:0000256" key="2">
    <source>
        <dbReference type="ARBA" id="ARBA00006868"/>
    </source>
</evidence>
<evidence type="ECO:0000256" key="4">
    <source>
        <dbReference type="PIRNR" id="PIRNR039099"/>
    </source>
</evidence>
<comment type="function">
    <text evidence="4">Regulatory subunit of the dimeric UBA3-ULA1 E1 enzyme.</text>
</comment>
<dbReference type="InterPro" id="IPR030667">
    <property type="entry name" value="APP-BP1"/>
</dbReference>
<keyword evidence="7" id="KW-1185">Reference proteome</keyword>
<dbReference type="Gene3D" id="3.40.50.720">
    <property type="entry name" value="NAD(P)-binding Rossmann-like Domain"/>
    <property type="match status" value="2"/>
</dbReference>
<dbReference type="UniPathway" id="UPA00885"/>
<comment type="pathway">
    <text evidence="1 4">Protein modification; protein neddylation.</text>
</comment>
<dbReference type="PANTHER" id="PTHR10953:SF29">
    <property type="entry name" value="NEDD8-ACTIVATING ENZYME E1 REGULATORY SUBUNIT"/>
    <property type="match status" value="1"/>
</dbReference>
<proteinExistence type="inferred from homology"/>
<name>A0A420HI36_9PEZI</name>
<evidence type="ECO:0000259" key="5">
    <source>
        <dbReference type="Pfam" id="PF00899"/>
    </source>
</evidence>
<dbReference type="GO" id="GO:0019781">
    <property type="term" value="F:NEDD8 activating enzyme activity"/>
    <property type="evidence" value="ECO:0007669"/>
    <property type="project" value="UniProtKB-UniRule"/>
</dbReference>
<protein>
    <recommendedName>
        <fullName evidence="4">NEDD8-activating enzyme E1 regulatory subunit</fullName>
    </recommendedName>
</protein>
<evidence type="ECO:0000313" key="6">
    <source>
        <dbReference type="EMBL" id="RKF57134.1"/>
    </source>
</evidence>
<dbReference type="GO" id="GO:0005737">
    <property type="term" value="C:cytoplasm"/>
    <property type="evidence" value="ECO:0007669"/>
    <property type="project" value="TreeGrafter"/>
</dbReference>
<feature type="domain" description="THIF-type NAD/FAD binding fold" evidence="5">
    <location>
        <begin position="23"/>
        <end position="525"/>
    </location>
</feature>
<gene>
    <name evidence="6" type="ORF">GcM3_190047</name>
</gene>
<evidence type="ECO:0000256" key="1">
    <source>
        <dbReference type="ARBA" id="ARBA00005032"/>
    </source>
</evidence>
<dbReference type="AlphaFoldDB" id="A0A420HI36"/>
<evidence type="ECO:0000313" key="7">
    <source>
        <dbReference type="Proteomes" id="UP000283383"/>
    </source>
</evidence>
<comment type="caution">
    <text evidence="6">The sequence shown here is derived from an EMBL/GenBank/DDBJ whole genome shotgun (WGS) entry which is preliminary data.</text>
</comment>
<dbReference type="InterPro" id="IPR045886">
    <property type="entry name" value="ThiF/MoeB/HesA"/>
</dbReference>